<name>A0ABT3PIT3_9BACT</name>
<protein>
    <submittedName>
        <fullName evidence="2">Uncharacterized protein</fullName>
    </submittedName>
</protein>
<accession>A0ABT3PIT3</accession>
<gene>
    <name evidence="2" type="ORF">J6I44_03205</name>
</gene>
<keyword evidence="1" id="KW-0472">Membrane</keyword>
<comment type="caution">
    <text evidence="2">The sequence shown here is derived from an EMBL/GenBank/DDBJ whole genome shotgun (WGS) entry which is preliminary data.</text>
</comment>
<organism evidence="2 3">
    <name type="scientific">Fodinibius salsisoli</name>
    <dbReference type="NCBI Taxonomy" id="2820877"/>
    <lineage>
        <taxon>Bacteria</taxon>
        <taxon>Pseudomonadati</taxon>
        <taxon>Balneolota</taxon>
        <taxon>Balneolia</taxon>
        <taxon>Balneolales</taxon>
        <taxon>Balneolaceae</taxon>
        <taxon>Fodinibius</taxon>
    </lineage>
</organism>
<feature type="transmembrane region" description="Helical" evidence="1">
    <location>
        <begin position="61"/>
        <end position="78"/>
    </location>
</feature>
<keyword evidence="1" id="KW-1133">Transmembrane helix</keyword>
<feature type="transmembrane region" description="Helical" evidence="1">
    <location>
        <begin position="6"/>
        <end position="27"/>
    </location>
</feature>
<feature type="transmembrane region" description="Helical" evidence="1">
    <location>
        <begin position="34"/>
        <end position="55"/>
    </location>
</feature>
<keyword evidence="3" id="KW-1185">Reference proteome</keyword>
<dbReference type="EMBL" id="JAGGJA010000002">
    <property type="protein sequence ID" value="MCW9705841.1"/>
    <property type="molecule type" value="Genomic_DNA"/>
</dbReference>
<evidence type="ECO:0000256" key="1">
    <source>
        <dbReference type="SAM" id="Phobius"/>
    </source>
</evidence>
<dbReference type="Proteomes" id="UP001207918">
    <property type="component" value="Unassembled WGS sequence"/>
</dbReference>
<evidence type="ECO:0000313" key="3">
    <source>
        <dbReference type="Proteomes" id="UP001207918"/>
    </source>
</evidence>
<proteinExistence type="predicted"/>
<dbReference type="RefSeq" id="WP_265764514.1">
    <property type="nucleotide sequence ID" value="NZ_JAGGJA010000002.1"/>
</dbReference>
<reference evidence="2 3" key="1">
    <citation type="submission" date="2021-03" db="EMBL/GenBank/DDBJ databases">
        <title>Aliifodinibius sp. nov., a new bacterium isolated from saline soil.</title>
        <authorList>
            <person name="Galisteo C."/>
            <person name="De La Haba R."/>
            <person name="Sanchez-Porro C."/>
            <person name="Ventosa A."/>
        </authorList>
    </citation>
    <scope>NUCLEOTIDE SEQUENCE [LARGE SCALE GENOMIC DNA]</scope>
    <source>
        <strain evidence="2 3">1BSP15-2V2</strain>
    </source>
</reference>
<keyword evidence="1" id="KW-0812">Transmembrane</keyword>
<sequence>MILFSGTALFWFIALGLAIGWAFGMIIKKEGIPLWANIMWGTFASVLTGIIGMFFGFGDGLLFALVYTLAFLFIANVFHHHHKEDIKGGDIYSIHVKKR</sequence>
<evidence type="ECO:0000313" key="2">
    <source>
        <dbReference type="EMBL" id="MCW9705841.1"/>
    </source>
</evidence>